<feature type="DNA-binding region" description="H-T-H motif" evidence="4">
    <location>
        <begin position="43"/>
        <end position="62"/>
    </location>
</feature>
<dbReference type="EMBL" id="CP032707">
    <property type="protein sequence ID" value="AYG95780.1"/>
    <property type="molecule type" value="Genomic_DNA"/>
</dbReference>
<evidence type="ECO:0000256" key="2">
    <source>
        <dbReference type="ARBA" id="ARBA00023125"/>
    </source>
</evidence>
<dbReference type="Proteomes" id="UP000276984">
    <property type="component" value="Chromosome"/>
</dbReference>
<dbReference type="GO" id="GO:0000976">
    <property type="term" value="F:transcription cis-regulatory region binding"/>
    <property type="evidence" value="ECO:0007669"/>
    <property type="project" value="TreeGrafter"/>
</dbReference>
<dbReference type="SUPFAM" id="SSF46689">
    <property type="entry name" value="Homeodomain-like"/>
    <property type="match status" value="1"/>
</dbReference>
<dbReference type="SUPFAM" id="SSF48498">
    <property type="entry name" value="Tetracyclin repressor-like, C-terminal domain"/>
    <property type="match status" value="1"/>
</dbReference>
<protein>
    <submittedName>
        <fullName evidence="6">TetR/AcrR family transcriptional regulator</fullName>
    </submittedName>
</protein>
<dbReference type="OrthoDB" id="9779746at2"/>
<accession>A0A494RM31</accession>
<feature type="domain" description="HTH tetR-type" evidence="5">
    <location>
        <begin position="20"/>
        <end position="80"/>
    </location>
</feature>
<dbReference type="InterPro" id="IPR050109">
    <property type="entry name" value="HTH-type_TetR-like_transc_reg"/>
</dbReference>
<keyword evidence="7" id="KW-1185">Reference proteome</keyword>
<evidence type="ECO:0000256" key="3">
    <source>
        <dbReference type="ARBA" id="ARBA00023163"/>
    </source>
</evidence>
<dbReference type="GO" id="GO:0003700">
    <property type="term" value="F:DNA-binding transcription factor activity"/>
    <property type="evidence" value="ECO:0007669"/>
    <property type="project" value="TreeGrafter"/>
</dbReference>
<dbReference type="InterPro" id="IPR009057">
    <property type="entry name" value="Homeodomain-like_sf"/>
</dbReference>
<reference evidence="6 7" key="1">
    <citation type="submission" date="2018-10" db="EMBL/GenBank/DDBJ databases">
        <title>Complete genome sequence of Brevundimonas naejangsanensis BRV3.</title>
        <authorList>
            <person name="Berrios L."/>
            <person name="Ely B."/>
        </authorList>
    </citation>
    <scope>NUCLEOTIDE SEQUENCE [LARGE SCALE GENOMIC DNA]</scope>
    <source>
        <strain evidence="6 7">BRV3</strain>
    </source>
</reference>
<dbReference type="InterPro" id="IPR001647">
    <property type="entry name" value="HTH_TetR"/>
</dbReference>
<dbReference type="Gene3D" id="1.10.357.10">
    <property type="entry name" value="Tetracycline Repressor, domain 2"/>
    <property type="match status" value="1"/>
</dbReference>
<dbReference type="PRINTS" id="PR00455">
    <property type="entry name" value="HTHTETR"/>
</dbReference>
<keyword evidence="2 4" id="KW-0238">DNA-binding</keyword>
<evidence type="ECO:0000313" key="6">
    <source>
        <dbReference type="EMBL" id="AYG95780.1"/>
    </source>
</evidence>
<dbReference type="InterPro" id="IPR041478">
    <property type="entry name" value="TetR_C_27"/>
</dbReference>
<evidence type="ECO:0000259" key="5">
    <source>
        <dbReference type="PROSITE" id="PS50977"/>
    </source>
</evidence>
<name>A0A494RM31_9CAUL</name>
<dbReference type="PROSITE" id="PS50977">
    <property type="entry name" value="HTH_TETR_2"/>
    <property type="match status" value="1"/>
</dbReference>
<sequence length="208" mass="23411">MDSKTHRPELGVKRPGRPAVDRREEILDAAQRLYEQIGFEKTTMGDVARELGMSPANLYRSFPNRQAIDEAIAGRSLSSIEDRAWIEARAVRPASEALPALSRAVLEEMMLRLFSQQRMHHLCAVAAREQWPVVKTYMQGLRGAVRHVIMEGQRSGELIQADPERLADTVCAALTRVWHPQMVEAFVHEGLADTSDRLCELILSGLKK</sequence>
<dbReference type="RefSeq" id="WP_121482914.1">
    <property type="nucleotide sequence ID" value="NZ_CP032707.1"/>
</dbReference>
<evidence type="ECO:0000256" key="1">
    <source>
        <dbReference type="ARBA" id="ARBA00023015"/>
    </source>
</evidence>
<dbReference type="Pfam" id="PF00440">
    <property type="entry name" value="TetR_N"/>
    <property type="match status" value="1"/>
</dbReference>
<dbReference type="Pfam" id="PF17935">
    <property type="entry name" value="TetR_C_27"/>
    <property type="match status" value="1"/>
</dbReference>
<dbReference type="AlphaFoldDB" id="A0A494RM31"/>
<dbReference type="InterPro" id="IPR036271">
    <property type="entry name" value="Tet_transcr_reg_TetR-rel_C_sf"/>
</dbReference>
<dbReference type="PANTHER" id="PTHR30055">
    <property type="entry name" value="HTH-TYPE TRANSCRIPTIONAL REGULATOR RUTR"/>
    <property type="match status" value="1"/>
</dbReference>
<evidence type="ECO:0000313" key="7">
    <source>
        <dbReference type="Proteomes" id="UP000276984"/>
    </source>
</evidence>
<keyword evidence="3" id="KW-0804">Transcription</keyword>
<proteinExistence type="predicted"/>
<evidence type="ECO:0000256" key="4">
    <source>
        <dbReference type="PROSITE-ProRule" id="PRU00335"/>
    </source>
</evidence>
<gene>
    <name evidence="6" type="ORF">D8I30_11790</name>
</gene>
<dbReference type="PANTHER" id="PTHR30055:SF151">
    <property type="entry name" value="TRANSCRIPTIONAL REGULATORY PROTEIN"/>
    <property type="match status" value="1"/>
</dbReference>
<keyword evidence="1" id="KW-0805">Transcription regulation</keyword>
<organism evidence="6 7">
    <name type="scientific">Brevundimonas naejangsanensis</name>
    <dbReference type="NCBI Taxonomy" id="588932"/>
    <lineage>
        <taxon>Bacteria</taxon>
        <taxon>Pseudomonadati</taxon>
        <taxon>Pseudomonadota</taxon>
        <taxon>Alphaproteobacteria</taxon>
        <taxon>Caulobacterales</taxon>
        <taxon>Caulobacteraceae</taxon>
        <taxon>Brevundimonas</taxon>
    </lineage>
</organism>